<sequence>MVEIQNAHWTQMRHETAYNIARLRNRVYVMEQGVISVEELDGRDLEPTTQIWWIQVEGVPVSTLRVLREDPLTLSIGRVATDKAFRGHGLASALIRAVMAYYPDQRLTMHAQTHLQDWYRTFGLETVGEPFYEAGMEHVTMIREPMLQSDSELRDDIHPDNWPSLNEDTPSEVDHGTPEPGTPQYFEDLQRRYRMRRSRKS</sequence>
<dbReference type="Proteomes" id="UP000078292">
    <property type="component" value="Unassembled WGS sequence"/>
</dbReference>
<dbReference type="Gene3D" id="3.40.630.30">
    <property type="match status" value="1"/>
</dbReference>
<dbReference type="STRING" id="1837282.A6F49_12025"/>
<dbReference type="AlphaFoldDB" id="A0A1B7LXV4"/>
<dbReference type="CDD" id="cd04301">
    <property type="entry name" value="NAT_SF"/>
    <property type="match status" value="1"/>
</dbReference>
<protein>
    <recommendedName>
        <fullName evidence="2">N-acetyltransferase domain-containing protein</fullName>
    </recommendedName>
</protein>
<dbReference type="SUPFAM" id="SSF55729">
    <property type="entry name" value="Acyl-CoA N-acyltransferases (Nat)"/>
    <property type="match status" value="1"/>
</dbReference>
<keyword evidence="4" id="KW-1185">Reference proteome</keyword>
<comment type="caution">
    <text evidence="3">The sequence shown here is derived from an EMBL/GenBank/DDBJ whole genome shotgun (WGS) entry which is preliminary data.</text>
</comment>
<evidence type="ECO:0000313" key="4">
    <source>
        <dbReference type="Proteomes" id="UP000078292"/>
    </source>
</evidence>
<reference evidence="3 4" key="1">
    <citation type="submission" date="2016-04" db="EMBL/GenBank/DDBJ databases">
        <title>First whole genome shotgun sequence of the bacterium Enteractinococcus sp. strain UASWS1574.</title>
        <authorList>
            <person name="Crovadore J."/>
            <person name="Chablais R."/>
            <person name="Lefort F."/>
        </authorList>
    </citation>
    <scope>NUCLEOTIDE SEQUENCE [LARGE SCALE GENOMIC DNA]</scope>
    <source>
        <strain evidence="3 4">UASWS1574</strain>
    </source>
</reference>
<dbReference type="GO" id="GO:0016747">
    <property type="term" value="F:acyltransferase activity, transferring groups other than amino-acyl groups"/>
    <property type="evidence" value="ECO:0007669"/>
    <property type="project" value="InterPro"/>
</dbReference>
<name>A0A1B7LXV4_9MICC</name>
<dbReference type="PROSITE" id="PS51186">
    <property type="entry name" value="GNAT"/>
    <property type="match status" value="1"/>
</dbReference>
<dbReference type="InterPro" id="IPR016181">
    <property type="entry name" value="Acyl_CoA_acyltransferase"/>
</dbReference>
<dbReference type="RefSeq" id="WP_052504794.1">
    <property type="nucleotide sequence ID" value="NZ_LXEY01000020.1"/>
</dbReference>
<feature type="compositionally biased region" description="Basic residues" evidence="1">
    <location>
        <begin position="192"/>
        <end position="201"/>
    </location>
</feature>
<dbReference type="OrthoDB" id="9796171at2"/>
<proteinExistence type="predicted"/>
<evidence type="ECO:0000256" key="1">
    <source>
        <dbReference type="SAM" id="MobiDB-lite"/>
    </source>
</evidence>
<feature type="domain" description="N-acetyltransferase" evidence="2">
    <location>
        <begin position="7"/>
        <end position="146"/>
    </location>
</feature>
<evidence type="ECO:0000259" key="2">
    <source>
        <dbReference type="PROSITE" id="PS51186"/>
    </source>
</evidence>
<evidence type="ECO:0000313" key="3">
    <source>
        <dbReference type="EMBL" id="OAV60124.1"/>
    </source>
</evidence>
<dbReference type="EMBL" id="LXEY01000020">
    <property type="protein sequence ID" value="OAV60124.1"/>
    <property type="molecule type" value="Genomic_DNA"/>
</dbReference>
<dbReference type="Pfam" id="PF13673">
    <property type="entry name" value="Acetyltransf_10"/>
    <property type="match status" value="1"/>
</dbReference>
<accession>A0A1B7LXV4</accession>
<dbReference type="InterPro" id="IPR000182">
    <property type="entry name" value="GNAT_dom"/>
</dbReference>
<gene>
    <name evidence="3" type="ORF">A6F49_12025</name>
</gene>
<organism evidence="3 4">
    <name type="scientific">Enteractinococcus helveticum</name>
    <dbReference type="NCBI Taxonomy" id="1837282"/>
    <lineage>
        <taxon>Bacteria</taxon>
        <taxon>Bacillati</taxon>
        <taxon>Actinomycetota</taxon>
        <taxon>Actinomycetes</taxon>
        <taxon>Micrococcales</taxon>
        <taxon>Micrococcaceae</taxon>
    </lineage>
</organism>
<feature type="region of interest" description="Disordered" evidence="1">
    <location>
        <begin position="153"/>
        <end position="201"/>
    </location>
</feature>